<accession>A0ABD3QG58</accession>
<comment type="caution">
    <text evidence="2">The sequence shown here is derived from an EMBL/GenBank/DDBJ whole genome shotgun (WGS) entry which is preliminary data.</text>
</comment>
<evidence type="ECO:0000256" key="1">
    <source>
        <dbReference type="SAM" id="SignalP"/>
    </source>
</evidence>
<keyword evidence="3" id="KW-1185">Reference proteome</keyword>
<feature type="chain" id="PRO_5044807326" evidence="1">
    <location>
        <begin position="30"/>
        <end position="477"/>
    </location>
</feature>
<dbReference type="AlphaFoldDB" id="A0ABD3QG58"/>
<evidence type="ECO:0000313" key="3">
    <source>
        <dbReference type="Proteomes" id="UP001530400"/>
    </source>
</evidence>
<sequence length="477" mass="52899">MPKRCRSSSWSMPTALIAICLLFGGKVRLSPIRPVNAAADVAVGQSSTGVPHYSYESPGQLSKFETYGPTMTVVLRDLTMSLRSKQPLIARSKSLVSNEIPMSFEGLAAKLAARFRISSESSASIEPPQTPTQFANGYMLDSGKIMLGPSRSRYDESTKQFFPALGGQGSIMRWSDCIMNIQPELAYEVRSRDNVVDQEDSRPFPRSLPWLNAVSCGLKWRPFPTYKPREGYGHKLMSAPHYARCGTSICLPRVFGIRKRRADIALTYHDDSTRDGGTIEVLLGKSGSCWQPQCIDQNIHRQRNNHILACFSRGKNDGRSTFEYVRGSLYLPLPSFLHKSSKGVSVSPSFDFVDNKPRLVVSGDVGVRGRTSAVLRLDSDDSTLTVVRALDERRIIAPTISLQTGKIVYDWHVGLDNKSSVRAHVDPTKGIRVMWTDFIPGRSSEGNCWITEIELPLGVSAPGSRIGDIRVGRRWVI</sequence>
<evidence type="ECO:0000313" key="2">
    <source>
        <dbReference type="EMBL" id="KAL3799359.1"/>
    </source>
</evidence>
<dbReference type="Proteomes" id="UP001530400">
    <property type="component" value="Unassembled WGS sequence"/>
</dbReference>
<protein>
    <submittedName>
        <fullName evidence="2">Uncharacterized protein</fullName>
    </submittedName>
</protein>
<feature type="signal peptide" evidence="1">
    <location>
        <begin position="1"/>
        <end position="29"/>
    </location>
</feature>
<keyword evidence="1" id="KW-0732">Signal</keyword>
<organism evidence="2 3">
    <name type="scientific">Cyclotella atomus</name>
    <dbReference type="NCBI Taxonomy" id="382360"/>
    <lineage>
        <taxon>Eukaryota</taxon>
        <taxon>Sar</taxon>
        <taxon>Stramenopiles</taxon>
        <taxon>Ochrophyta</taxon>
        <taxon>Bacillariophyta</taxon>
        <taxon>Coscinodiscophyceae</taxon>
        <taxon>Thalassiosirophycidae</taxon>
        <taxon>Stephanodiscales</taxon>
        <taxon>Stephanodiscaceae</taxon>
        <taxon>Cyclotella</taxon>
    </lineage>
</organism>
<dbReference type="EMBL" id="JALLPJ020000190">
    <property type="protein sequence ID" value="KAL3799359.1"/>
    <property type="molecule type" value="Genomic_DNA"/>
</dbReference>
<reference evidence="2 3" key="1">
    <citation type="submission" date="2024-10" db="EMBL/GenBank/DDBJ databases">
        <title>Updated reference genomes for cyclostephanoid diatoms.</title>
        <authorList>
            <person name="Roberts W.R."/>
            <person name="Alverson A.J."/>
        </authorList>
    </citation>
    <scope>NUCLEOTIDE SEQUENCE [LARGE SCALE GENOMIC DNA]</scope>
    <source>
        <strain evidence="2 3">AJA010-31</strain>
    </source>
</reference>
<gene>
    <name evidence="2" type="ORF">ACHAWO_008470</name>
</gene>
<proteinExistence type="predicted"/>
<name>A0ABD3QG58_9STRA</name>